<organism evidence="1 2">
    <name type="scientific">Popillia japonica</name>
    <name type="common">Japanese beetle</name>
    <dbReference type="NCBI Taxonomy" id="7064"/>
    <lineage>
        <taxon>Eukaryota</taxon>
        <taxon>Metazoa</taxon>
        <taxon>Ecdysozoa</taxon>
        <taxon>Arthropoda</taxon>
        <taxon>Hexapoda</taxon>
        <taxon>Insecta</taxon>
        <taxon>Pterygota</taxon>
        <taxon>Neoptera</taxon>
        <taxon>Endopterygota</taxon>
        <taxon>Coleoptera</taxon>
        <taxon>Polyphaga</taxon>
        <taxon>Scarabaeiformia</taxon>
        <taxon>Scarabaeidae</taxon>
        <taxon>Rutelinae</taxon>
        <taxon>Popillia</taxon>
    </lineage>
</organism>
<evidence type="ECO:0000313" key="1">
    <source>
        <dbReference type="EMBL" id="KAK9686621.1"/>
    </source>
</evidence>
<comment type="caution">
    <text evidence="1">The sequence shown here is derived from an EMBL/GenBank/DDBJ whole genome shotgun (WGS) entry which is preliminary data.</text>
</comment>
<accession>A0AAW1IC03</accession>
<protein>
    <submittedName>
        <fullName evidence="1">Uncharacterized protein</fullName>
    </submittedName>
</protein>
<keyword evidence="2" id="KW-1185">Reference proteome</keyword>
<name>A0AAW1IC03_POPJA</name>
<gene>
    <name evidence="1" type="ORF">QE152_g37064</name>
</gene>
<reference evidence="1 2" key="1">
    <citation type="journal article" date="2024" name="BMC Genomics">
        <title>De novo assembly and annotation of Popillia japonica's genome with initial clues to its potential as an invasive pest.</title>
        <authorList>
            <person name="Cucini C."/>
            <person name="Boschi S."/>
            <person name="Funari R."/>
            <person name="Cardaioli E."/>
            <person name="Iannotti N."/>
            <person name="Marturano G."/>
            <person name="Paoli F."/>
            <person name="Bruttini M."/>
            <person name="Carapelli A."/>
            <person name="Frati F."/>
            <person name="Nardi F."/>
        </authorList>
    </citation>
    <scope>NUCLEOTIDE SEQUENCE [LARGE SCALE GENOMIC DNA]</scope>
    <source>
        <strain evidence="1">DMR45628</strain>
    </source>
</reference>
<dbReference type="Proteomes" id="UP001458880">
    <property type="component" value="Unassembled WGS sequence"/>
</dbReference>
<evidence type="ECO:0000313" key="2">
    <source>
        <dbReference type="Proteomes" id="UP001458880"/>
    </source>
</evidence>
<proteinExistence type="predicted"/>
<sequence>MAKRGVYTAMSITSARLAVSNVEIWPDTYNTIFGDKNTSPRKRITPSYVAVASTSKVSGILLREQEVQPPSDAGDLSVTPLFEFAPSKGSPGAYMDKGVQHVAVATSFTTVASSNGIKNRRKIRKIPLEVTNQLRRFKRRIQYHRNRSIGYRNRLKLALQIN</sequence>
<dbReference type="AlphaFoldDB" id="A0AAW1IC03"/>
<dbReference type="EMBL" id="JASPKY010000695">
    <property type="protein sequence ID" value="KAK9686621.1"/>
    <property type="molecule type" value="Genomic_DNA"/>
</dbReference>